<feature type="region of interest" description="Disordered" evidence="1">
    <location>
        <begin position="1"/>
        <end position="27"/>
    </location>
</feature>
<keyword evidence="3" id="KW-1185">Reference proteome</keyword>
<reference evidence="2" key="1">
    <citation type="submission" date="2009-07" db="EMBL/GenBank/DDBJ databases">
        <authorList>
            <person name="Weinstock G."/>
            <person name="Sodergren E."/>
            <person name="Clifton S."/>
            <person name="Fulton L."/>
            <person name="Fulton B."/>
            <person name="Courtney L."/>
            <person name="Fronick C."/>
            <person name="Harrison M."/>
            <person name="Strong C."/>
            <person name="Farmer C."/>
            <person name="Delahaunty K."/>
            <person name="Markovic C."/>
            <person name="Hall O."/>
            <person name="Minx P."/>
            <person name="Tomlinson C."/>
            <person name="Mitreva M."/>
            <person name="Nelson J."/>
            <person name="Hou S."/>
            <person name="Wollam A."/>
            <person name="Pepin K.H."/>
            <person name="Johnson M."/>
            <person name="Bhonagiri V."/>
            <person name="Nash W.E."/>
            <person name="Warren W."/>
            <person name="Chinwalla A."/>
            <person name="Mardis E.R."/>
            <person name="Wilson R.K."/>
        </authorList>
    </citation>
    <scope>NUCLEOTIDE SEQUENCE [LARGE SCALE GENOMIC DNA]</scope>
    <source>
        <strain evidence="2">ATCC 29256</strain>
    </source>
</reference>
<sequence>MDLGISVAPNPVSGRLKTATRRNRGNLPLPLVQQPEAARPCVYRGA</sequence>
<dbReference type="EMBL" id="ACKO02000004">
    <property type="protein sequence ID" value="EET45218.1"/>
    <property type="molecule type" value="Genomic_DNA"/>
</dbReference>
<proteinExistence type="predicted"/>
<protein>
    <submittedName>
        <fullName evidence="2">Uncharacterized protein</fullName>
    </submittedName>
</protein>
<gene>
    <name evidence="2" type="ORF">NEISICOT_00845</name>
</gene>
<evidence type="ECO:0000256" key="1">
    <source>
        <dbReference type="SAM" id="MobiDB-lite"/>
    </source>
</evidence>
<comment type="caution">
    <text evidence="2">The sequence shown here is derived from an EMBL/GenBank/DDBJ whole genome shotgun (WGS) entry which is preliminary data.</text>
</comment>
<accession>C6M2V4</accession>
<organism evidence="2 3">
    <name type="scientific">Neisseria sicca ATCC 29256</name>
    <dbReference type="NCBI Taxonomy" id="547045"/>
    <lineage>
        <taxon>Bacteria</taxon>
        <taxon>Pseudomonadati</taxon>
        <taxon>Pseudomonadota</taxon>
        <taxon>Betaproteobacteria</taxon>
        <taxon>Neisseriales</taxon>
        <taxon>Neisseriaceae</taxon>
        <taxon>Neisseria</taxon>
    </lineage>
</organism>
<evidence type="ECO:0000313" key="2">
    <source>
        <dbReference type="EMBL" id="EET45218.1"/>
    </source>
</evidence>
<dbReference type="Proteomes" id="UP000005365">
    <property type="component" value="Unassembled WGS sequence"/>
</dbReference>
<dbReference type="AlphaFoldDB" id="C6M2V4"/>
<name>C6M2V4_NEISI</name>
<evidence type="ECO:0000313" key="3">
    <source>
        <dbReference type="Proteomes" id="UP000005365"/>
    </source>
</evidence>